<dbReference type="AlphaFoldDB" id="A0AA88Y3P8"/>
<feature type="non-terminal residue" evidence="4">
    <location>
        <position position="1"/>
    </location>
</feature>
<gene>
    <name evidence="4" type="ORF">FSP39_013820</name>
</gene>
<sequence>EEDGSKVFLIDFQKKVIDNIVEKRERDRKEEEERQARAEEEILSKVDTPLPANKDEEWVDYTDSFGRSHTCMRKDLPANQLQSKDKHTTERNHEEVSPQLLSNDMRREMLRQKWEEEERAAMNQPIHYANVQFDEIRSHGVGFYQFAKDESTRQEQLQTLTDIRQKTKEERDWKDKIKEKRKAIREARLAKVKQRKMQKGSEGMFGLNDEEDFDQDDEKMTQPLTTDNMEEKSEMKKESYSPKKEEEETKKIHPIREWDIGKKNLFPAVSEAKYLEDRRTERCQEFAPPVFYYENTSTKSEETSVKPNDISSSDKEVLPHPENVQDIPLPSLPVHTSSYENGPRFSQYSRTGSEKCQEFAPPPFYFQNISSKRTETDFNPNIIPPNYVEPRIVQNTPLQTTALPTTRLLTPQLPTAPLQTTAFQRPPLPTQQLPTPYHMGIQFPQNSEIPARLPQTYPHPSFSSFPASGTVPVVNTEYPVSSQNQTEDSVATDAQKPKTNYTIIDPRLVQNKTVLQSEMPNLSLAKR</sequence>
<dbReference type="Pfam" id="PF13300">
    <property type="entry name" value="DUF4078"/>
    <property type="match status" value="1"/>
</dbReference>
<evidence type="ECO:0000313" key="4">
    <source>
        <dbReference type="EMBL" id="KAK3097850.1"/>
    </source>
</evidence>
<dbReference type="GO" id="GO:0005634">
    <property type="term" value="C:nucleus"/>
    <property type="evidence" value="ECO:0007669"/>
    <property type="project" value="TreeGrafter"/>
</dbReference>
<keyword evidence="5" id="KW-1185">Reference proteome</keyword>
<dbReference type="Pfam" id="PF25449">
    <property type="entry name" value="CCDC174_GRSR"/>
    <property type="match status" value="1"/>
</dbReference>
<comment type="caution">
    <text evidence="4">The sequence shown here is derived from an EMBL/GenBank/DDBJ whole genome shotgun (WGS) entry which is preliminary data.</text>
</comment>
<dbReference type="PANTHER" id="PTHR15885">
    <property type="entry name" value="COILED-COIL DOMAIN-CONTAINING PROTEIN 174"/>
    <property type="match status" value="1"/>
</dbReference>
<feature type="region of interest" description="Disordered" evidence="2">
    <location>
        <begin position="69"/>
        <end position="104"/>
    </location>
</feature>
<dbReference type="InterPro" id="IPR057464">
    <property type="entry name" value="CCDC174_GRSR"/>
</dbReference>
<dbReference type="InterPro" id="IPR025066">
    <property type="entry name" value="CCDC174-like"/>
</dbReference>
<feature type="compositionally biased region" description="Basic and acidic residues" evidence="2">
    <location>
        <begin position="229"/>
        <end position="252"/>
    </location>
</feature>
<proteinExistence type="predicted"/>
<reference evidence="4" key="1">
    <citation type="submission" date="2019-08" db="EMBL/GenBank/DDBJ databases">
        <title>The improved chromosome-level genome for the pearl oyster Pinctada fucata martensii using PacBio sequencing and Hi-C.</title>
        <authorList>
            <person name="Zheng Z."/>
        </authorList>
    </citation>
    <scope>NUCLEOTIDE SEQUENCE</scope>
    <source>
        <strain evidence="4">ZZ-2019</strain>
        <tissue evidence="4">Adductor muscle</tissue>
    </source>
</reference>
<keyword evidence="1" id="KW-0175">Coiled coil</keyword>
<feature type="compositionally biased region" description="Basic and acidic residues" evidence="2">
    <location>
        <begin position="83"/>
        <end position="96"/>
    </location>
</feature>
<organism evidence="4 5">
    <name type="scientific">Pinctada imbricata</name>
    <name type="common">Atlantic pearl-oyster</name>
    <name type="synonym">Pinctada martensii</name>
    <dbReference type="NCBI Taxonomy" id="66713"/>
    <lineage>
        <taxon>Eukaryota</taxon>
        <taxon>Metazoa</taxon>
        <taxon>Spiralia</taxon>
        <taxon>Lophotrochozoa</taxon>
        <taxon>Mollusca</taxon>
        <taxon>Bivalvia</taxon>
        <taxon>Autobranchia</taxon>
        <taxon>Pteriomorphia</taxon>
        <taxon>Pterioida</taxon>
        <taxon>Pterioidea</taxon>
        <taxon>Pteriidae</taxon>
        <taxon>Pinctada</taxon>
    </lineage>
</organism>
<feature type="region of interest" description="Disordered" evidence="2">
    <location>
        <begin position="297"/>
        <end position="316"/>
    </location>
</feature>
<evidence type="ECO:0000256" key="2">
    <source>
        <dbReference type="SAM" id="MobiDB-lite"/>
    </source>
</evidence>
<evidence type="ECO:0000259" key="3">
    <source>
        <dbReference type="Pfam" id="PF25449"/>
    </source>
</evidence>
<feature type="region of interest" description="Disordered" evidence="2">
    <location>
        <begin position="190"/>
        <end position="252"/>
    </location>
</feature>
<dbReference type="Proteomes" id="UP001186944">
    <property type="component" value="Unassembled WGS sequence"/>
</dbReference>
<dbReference type="EMBL" id="VSWD01000007">
    <property type="protein sequence ID" value="KAK3097850.1"/>
    <property type="molecule type" value="Genomic_DNA"/>
</dbReference>
<protein>
    <recommendedName>
        <fullName evidence="3">CCDC174 alpha/beta GRSR domain-containing protein</fullName>
    </recommendedName>
</protein>
<name>A0AA88Y3P8_PINIB</name>
<feature type="compositionally biased region" description="Basic and acidic residues" evidence="2">
    <location>
        <begin position="23"/>
        <end position="44"/>
    </location>
</feature>
<evidence type="ECO:0000256" key="1">
    <source>
        <dbReference type="ARBA" id="ARBA00023054"/>
    </source>
</evidence>
<dbReference type="PANTHER" id="PTHR15885:SF1">
    <property type="entry name" value="COILED-COIL DOMAIN-CONTAINING PROTEIN 174"/>
    <property type="match status" value="1"/>
</dbReference>
<feature type="domain" description="CCDC174 alpha/beta GRSR" evidence="3">
    <location>
        <begin position="58"/>
        <end position="85"/>
    </location>
</feature>
<evidence type="ECO:0000313" key="5">
    <source>
        <dbReference type="Proteomes" id="UP001186944"/>
    </source>
</evidence>
<feature type="region of interest" description="Disordered" evidence="2">
    <location>
        <begin position="23"/>
        <end position="49"/>
    </location>
</feature>
<accession>A0AA88Y3P8</accession>
<feature type="compositionally biased region" description="Acidic residues" evidence="2">
    <location>
        <begin position="208"/>
        <end position="217"/>
    </location>
</feature>